<accession>A0A0U4F418</accession>
<reference evidence="1 2" key="1">
    <citation type="submission" date="2016-01" db="EMBL/GenBank/DDBJ databases">
        <title>Complete genome sequence of strain Lentibacillus amyloliquefaciens LAM0015T isolated from saline sediment.</title>
        <authorList>
            <person name="Wang J.-L."/>
            <person name="He M.-X."/>
        </authorList>
    </citation>
    <scope>NUCLEOTIDE SEQUENCE [LARGE SCALE GENOMIC DNA]</scope>
    <source>
        <strain evidence="1 2">LAM0015</strain>
    </source>
</reference>
<protein>
    <submittedName>
        <fullName evidence="1">Uncharacterized protein</fullName>
    </submittedName>
</protein>
<evidence type="ECO:0000313" key="1">
    <source>
        <dbReference type="EMBL" id="ALX48310.1"/>
    </source>
</evidence>
<sequence length="70" mass="8502">MAAISFYIMFKFYFYKKFQMLVFQIHGLIYWIELIQFKAIGRKNGCEIFLAQMKCGHTISVKVRQFLIFY</sequence>
<organism evidence="1 2">
    <name type="scientific">Lentibacillus amyloliquefaciens</name>
    <dbReference type="NCBI Taxonomy" id="1472767"/>
    <lineage>
        <taxon>Bacteria</taxon>
        <taxon>Bacillati</taxon>
        <taxon>Bacillota</taxon>
        <taxon>Bacilli</taxon>
        <taxon>Bacillales</taxon>
        <taxon>Bacillaceae</taxon>
        <taxon>Lentibacillus</taxon>
    </lineage>
</organism>
<name>A0A0U4F418_9BACI</name>
<dbReference type="Proteomes" id="UP000050331">
    <property type="component" value="Chromosome"/>
</dbReference>
<dbReference type="AlphaFoldDB" id="A0A0U4F418"/>
<keyword evidence="2" id="KW-1185">Reference proteome</keyword>
<evidence type="ECO:0000313" key="2">
    <source>
        <dbReference type="Proteomes" id="UP000050331"/>
    </source>
</evidence>
<dbReference type="STRING" id="1472767.AOX59_06625"/>
<proteinExistence type="predicted"/>
<dbReference type="KEGG" id="lao:AOX59_06625"/>
<dbReference type="EMBL" id="CP013862">
    <property type="protein sequence ID" value="ALX48310.1"/>
    <property type="molecule type" value="Genomic_DNA"/>
</dbReference>
<gene>
    <name evidence="1" type="ORF">AOX59_06625</name>
</gene>